<dbReference type="Gene3D" id="3.40.630.50">
    <property type="entry name" value="AF0625-like"/>
    <property type="match status" value="1"/>
</dbReference>
<dbReference type="HAMAP" id="MF_00562">
    <property type="entry name" value="Deacylase_DtdA"/>
    <property type="match status" value="1"/>
</dbReference>
<keyword evidence="1 4" id="KW-0479">Metal-binding</keyword>
<dbReference type="PANTHER" id="PTHR34667:SF1">
    <property type="entry name" value="D-AMINOACYL-TRNA DEACYLASE"/>
    <property type="match status" value="1"/>
</dbReference>
<dbReference type="OrthoDB" id="9863at2157"/>
<dbReference type="AlphaFoldDB" id="I3XSB1"/>
<comment type="function">
    <text evidence="4">D-aminoacyl-tRNA deacylase with broad substrate specificity. By recycling D-aminoacyl-tRNA to D-amino acids and free tRNA molecules, this enzyme counteracts the toxicity associated with the formation of D-aminoacyl-tRNA entities in vivo.</text>
</comment>
<sequence length="272" mass="30449">MIGLVYSVEDPAGRGIASYIVEALKPHRTTNPYAMEYYEGDGFVLAGFNEDVIYFDFLEERLPMVSEYIVLSRHSSEAGVKSYTVHHTGNYGGEALYGGRPGELGIASPRTAWLLLRLLKTYRDAYSRNEYEVSYEATHHGPTSLSKPLVFIEIGSGLDEWGDRVNHAVVGDTVVGFLRGGIRDECLPVIGIGGGHYPRKHTELALAEPVCYGHIMAKYALEYMSRVVLDKMIERSVVKPVGVIVEKKGTRQEHRSLLEEYVSEKKLSLRYI</sequence>
<comment type="similarity">
    <text evidence="4">Belongs to the DtdA deacylase family.</text>
</comment>
<dbReference type="Proteomes" id="UP000006175">
    <property type="component" value="Chromosome"/>
</dbReference>
<dbReference type="KEGG" id="dfd:Desfe_0949"/>
<dbReference type="PIRSF" id="PIRSF016210">
    <property type="entry name" value="UCP016210"/>
    <property type="match status" value="1"/>
</dbReference>
<evidence type="ECO:0000256" key="3">
    <source>
        <dbReference type="ARBA" id="ARBA00022833"/>
    </source>
</evidence>
<dbReference type="Gene3D" id="3.40.50.10700">
    <property type="entry name" value="AF0625-like"/>
    <property type="match status" value="1"/>
</dbReference>
<dbReference type="EMBL" id="CP003321">
    <property type="protein sequence ID" value="AFL66835.1"/>
    <property type="molecule type" value="Genomic_DNA"/>
</dbReference>
<dbReference type="InterPro" id="IPR007508">
    <property type="entry name" value="DtdA"/>
</dbReference>
<keyword evidence="3 4" id="KW-0862">Zinc</keyword>
<dbReference type="PANTHER" id="PTHR34667">
    <property type="entry name" value="D-AMINOACYL-TRNA DEACYLASE"/>
    <property type="match status" value="1"/>
</dbReference>
<dbReference type="GO" id="GO:0019478">
    <property type="term" value="P:D-amino acid catabolic process"/>
    <property type="evidence" value="ECO:0007669"/>
    <property type="project" value="UniProtKB-UniRule"/>
</dbReference>
<evidence type="ECO:0000313" key="6">
    <source>
        <dbReference type="Proteomes" id="UP000006175"/>
    </source>
</evidence>
<evidence type="ECO:0000256" key="2">
    <source>
        <dbReference type="ARBA" id="ARBA00022801"/>
    </source>
</evidence>
<reference evidence="5 6" key="1">
    <citation type="journal article" date="2012" name="J. Bacteriol.">
        <title>Complete Genome Sequence of Desulfurococcus fermentans, a Hyperthermophilic Cellulolytic Crenarchaeon Isolated from a Freshwater Hot Spring in Kamchatka, Russia.</title>
        <authorList>
            <person name="Susanti D."/>
            <person name="Johnson E.F."/>
            <person name="Rodriguez J.R."/>
            <person name="Anderson I."/>
            <person name="Perevalova A.A."/>
            <person name="Kyrpides N."/>
            <person name="Lucas S."/>
            <person name="Han J."/>
            <person name="Lapidus A."/>
            <person name="Cheng J.F."/>
            <person name="Goodwin L."/>
            <person name="Pitluck S."/>
            <person name="Mavrommatis K."/>
            <person name="Peters L."/>
            <person name="Land M.L."/>
            <person name="Hauser L."/>
            <person name="Gopalan V."/>
            <person name="Chan P.P."/>
            <person name="Lowe T.M."/>
            <person name="Atomi H."/>
            <person name="Bonch-Osmolovskaya E.A."/>
            <person name="Woyke T."/>
            <person name="Mukhopadhyay B."/>
        </authorList>
    </citation>
    <scope>NUCLEOTIDE SEQUENCE [LARGE SCALE GENOMIC DNA]</scope>
    <source>
        <strain evidence="5 6">DSM 16532</strain>
    </source>
</reference>
<evidence type="ECO:0000313" key="5">
    <source>
        <dbReference type="EMBL" id="AFL66835.1"/>
    </source>
</evidence>
<comment type="subunit">
    <text evidence="4">Monomer.</text>
</comment>
<comment type="catalytic activity">
    <reaction evidence="4">
        <text>a D-aminoacyl-tRNA + H2O = a tRNA + a D-alpha-amino acid + H(+)</text>
        <dbReference type="Rhea" id="RHEA:13953"/>
        <dbReference type="Rhea" id="RHEA-COMP:10123"/>
        <dbReference type="Rhea" id="RHEA-COMP:10124"/>
        <dbReference type="ChEBI" id="CHEBI:15377"/>
        <dbReference type="ChEBI" id="CHEBI:15378"/>
        <dbReference type="ChEBI" id="CHEBI:59871"/>
        <dbReference type="ChEBI" id="CHEBI:78442"/>
        <dbReference type="ChEBI" id="CHEBI:79333"/>
        <dbReference type="EC" id="3.1.1.96"/>
    </reaction>
</comment>
<dbReference type="GO" id="GO:0008270">
    <property type="term" value="F:zinc ion binding"/>
    <property type="evidence" value="ECO:0007669"/>
    <property type="project" value="UniProtKB-UniRule"/>
</dbReference>
<dbReference type="SUPFAM" id="SSF142535">
    <property type="entry name" value="AF0625-like"/>
    <property type="match status" value="1"/>
</dbReference>
<dbReference type="Pfam" id="PF04414">
    <property type="entry name" value="tRNA_deacylase"/>
    <property type="match status" value="1"/>
</dbReference>
<dbReference type="HOGENOM" id="CLU_056464_1_0_2"/>
<evidence type="ECO:0000256" key="1">
    <source>
        <dbReference type="ARBA" id="ARBA00022723"/>
    </source>
</evidence>
<proteinExistence type="inferred from homology"/>
<name>I3XSB1_DESAM</name>
<dbReference type="GO" id="GO:0106026">
    <property type="term" value="F:Gly-tRNA(Ala) deacylase activity"/>
    <property type="evidence" value="ECO:0007669"/>
    <property type="project" value="RHEA"/>
</dbReference>
<dbReference type="RefSeq" id="WP_014767734.1">
    <property type="nucleotide sequence ID" value="NC_018001.1"/>
</dbReference>
<evidence type="ECO:0000256" key="4">
    <source>
        <dbReference type="HAMAP-Rule" id="MF_00562"/>
    </source>
</evidence>
<dbReference type="eggNOG" id="arCOG01616">
    <property type="taxonomic scope" value="Archaea"/>
</dbReference>
<dbReference type="GO" id="GO:0051499">
    <property type="term" value="F:D-aminoacyl-tRNA deacylase activity"/>
    <property type="evidence" value="ECO:0007669"/>
    <property type="project" value="UniProtKB-UniRule"/>
</dbReference>
<accession>I3XSB1</accession>
<keyword evidence="2 4" id="KW-0378">Hydrolase</keyword>
<dbReference type="GeneID" id="13061327"/>
<keyword evidence="6" id="KW-1185">Reference proteome</keyword>
<protein>
    <recommendedName>
        <fullName evidence="4">D-aminoacyl-tRNA deacylase</fullName>
        <ecNumber evidence="4">3.1.1.96</ecNumber>
    </recommendedName>
</protein>
<organism evidence="5 6">
    <name type="scientific">Desulfurococcus amylolyticus DSM 16532</name>
    <dbReference type="NCBI Taxonomy" id="768672"/>
    <lineage>
        <taxon>Archaea</taxon>
        <taxon>Thermoproteota</taxon>
        <taxon>Thermoprotei</taxon>
        <taxon>Desulfurococcales</taxon>
        <taxon>Desulfurococcaceae</taxon>
        <taxon>Desulfurococcus</taxon>
    </lineage>
</organism>
<gene>
    <name evidence="4" type="primary">dtdA</name>
    <name evidence="5" type="ORF">Desfe_0949</name>
</gene>
<comment type="catalytic activity">
    <reaction evidence="4">
        <text>glycyl-tRNA(Ala) + H2O = tRNA(Ala) + glycine + H(+)</text>
        <dbReference type="Rhea" id="RHEA:53744"/>
        <dbReference type="Rhea" id="RHEA-COMP:9657"/>
        <dbReference type="Rhea" id="RHEA-COMP:13640"/>
        <dbReference type="ChEBI" id="CHEBI:15377"/>
        <dbReference type="ChEBI" id="CHEBI:15378"/>
        <dbReference type="ChEBI" id="CHEBI:57305"/>
        <dbReference type="ChEBI" id="CHEBI:78442"/>
        <dbReference type="ChEBI" id="CHEBI:78522"/>
        <dbReference type="EC" id="3.1.1.96"/>
    </reaction>
</comment>
<comment type="cofactor">
    <cofactor evidence="4">
        <name>Zn(2+)</name>
        <dbReference type="ChEBI" id="CHEBI:29105"/>
    </cofactor>
    <text evidence="4">Binds 2 Zn(2+) ions per subunit.</text>
</comment>
<dbReference type="EC" id="3.1.1.96" evidence="4"/>
<dbReference type="NCBIfam" id="NF003072">
    <property type="entry name" value="PRK03995.1-4"/>
    <property type="match status" value="1"/>
</dbReference>
<dbReference type="InterPro" id="IPR018033">
    <property type="entry name" value="Deacylase_DtdA_archaea"/>
</dbReference>